<protein>
    <submittedName>
        <fullName evidence="1">Uncharacterized protein</fullName>
    </submittedName>
</protein>
<reference evidence="1" key="1">
    <citation type="submission" date="2019-08" db="EMBL/GenBank/DDBJ databases">
        <authorList>
            <person name="Kucharzyk K."/>
            <person name="Murdoch R.W."/>
            <person name="Higgins S."/>
            <person name="Loffler F."/>
        </authorList>
    </citation>
    <scope>NUCLEOTIDE SEQUENCE</scope>
</reference>
<comment type="caution">
    <text evidence="1">The sequence shown here is derived from an EMBL/GenBank/DDBJ whole genome shotgun (WGS) entry which is preliminary data.</text>
</comment>
<evidence type="ECO:0000313" key="1">
    <source>
        <dbReference type="EMBL" id="MPL58625.1"/>
    </source>
</evidence>
<proteinExistence type="predicted"/>
<dbReference type="AlphaFoldDB" id="A0A644SVG6"/>
<gene>
    <name evidence="1" type="ORF">SDC9_04159</name>
</gene>
<organism evidence="1">
    <name type="scientific">bioreactor metagenome</name>
    <dbReference type="NCBI Taxonomy" id="1076179"/>
    <lineage>
        <taxon>unclassified sequences</taxon>
        <taxon>metagenomes</taxon>
        <taxon>ecological metagenomes</taxon>
    </lineage>
</organism>
<accession>A0A644SVG6</accession>
<sequence>MRRYQWPFNGKQFIGNTNTNEVHNLDNEKVGCRINEIKTNHVVTFTPDTHYEAKRHGFDNCAHCIGNSKY</sequence>
<dbReference type="EMBL" id="VSSQ01000007">
    <property type="protein sequence ID" value="MPL58625.1"/>
    <property type="molecule type" value="Genomic_DNA"/>
</dbReference>
<name>A0A644SVG6_9ZZZZ</name>